<reference evidence="2" key="1">
    <citation type="submission" date="2022-07" db="EMBL/GenBank/DDBJ databases">
        <title>The genome of Lyophyllum shimeji provides insight into the initial evolution of ectomycorrhizal fungal genome.</title>
        <authorList>
            <person name="Kobayashi Y."/>
            <person name="Shibata T."/>
            <person name="Hirakawa H."/>
            <person name="Shigenobu S."/>
            <person name="Nishiyama T."/>
            <person name="Yamada A."/>
            <person name="Hasebe M."/>
            <person name="Kawaguchi M."/>
        </authorList>
    </citation>
    <scope>NUCLEOTIDE SEQUENCE</scope>
    <source>
        <strain evidence="2">AT787</strain>
    </source>
</reference>
<sequence length="399" mass="44620">MRMLLRYRTRNRDRRPARSMRGRTPAPIRQRPRSRIPGLTPRRSRPPSRPRARPQAAPPTRSAPSDLHLPWRRRSIHTYPPNITRALSAAQPVLRRAWEETQSEVTRHLAEIHAQYERQVRHVVGECERLAGLVEEARREKEAMEQVRKENVILKMGIEVLREALALRAGEELRLENARLEGRVRELEAGMGRMREEWCVSESVRRRLYAENKRLREELAMKEARETGTLQYPSATPPPRSPSGEAAQEPLVQSSTQRAQDAGAGAGVAAHIFSADTSGPPPTTAPEAQATADSTPFQELGTRLSTGTGPRRSEHDAQPGPQLQLLDVQGTQEPDRGGARAGALEYPEYPESADPYLPLLRRFGQDRAGASSLRGSGAGEQLRTNLTLMQDGVQRGSWT</sequence>
<proteinExistence type="predicted"/>
<feature type="compositionally biased region" description="Basic residues" evidence="1">
    <location>
        <begin position="42"/>
        <end position="52"/>
    </location>
</feature>
<evidence type="ECO:0000313" key="2">
    <source>
        <dbReference type="EMBL" id="GLB33179.1"/>
    </source>
</evidence>
<evidence type="ECO:0000256" key="1">
    <source>
        <dbReference type="SAM" id="MobiDB-lite"/>
    </source>
</evidence>
<dbReference type="Proteomes" id="UP001063166">
    <property type="component" value="Unassembled WGS sequence"/>
</dbReference>
<feature type="compositionally biased region" description="Basic residues" evidence="1">
    <location>
        <begin position="1"/>
        <end position="21"/>
    </location>
</feature>
<accession>A0A9P3PCZ2</accession>
<feature type="region of interest" description="Disordered" evidence="1">
    <location>
        <begin position="223"/>
        <end position="325"/>
    </location>
</feature>
<dbReference type="EMBL" id="BRPK01000001">
    <property type="protein sequence ID" value="GLB33179.1"/>
    <property type="molecule type" value="Genomic_DNA"/>
</dbReference>
<feature type="region of interest" description="Disordered" evidence="1">
    <location>
        <begin position="1"/>
        <end position="71"/>
    </location>
</feature>
<feature type="compositionally biased region" description="Low complexity" evidence="1">
    <location>
        <begin position="53"/>
        <end position="65"/>
    </location>
</feature>
<feature type="compositionally biased region" description="Polar residues" evidence="1">
    <location>
        <begin position="293"/>
        <end position="308"/>
    </location>
</feature>
<comment type="caution">
    <text evidence="2">The sequence shown here is derived from an EMBL/GenBank/DDBJ whole genome shotgun (WGS) entry which is preliminary data.</text>
</comment>
<dbReference type="AlphaFoldDB" id="A0A9P3PCZ2"/>
<evidence type="ECO:0000313" key="3">
    <source>
        <dbReference type="Proteomes" id="UP001063166"/>
    </source>
</evidence>
<organism evidence="2 3">
    <name type="scientific">Lyophyllum shimeji</name>
    <name type="common">Hon-shimeji</name>
    <name type="synonym">Tricholoma shimeji</name>
    <dbReference type="NCBI Taxonomy" id="47721"/>
    <lineage>
        <taxon>Eukaryota</taxon>
        <taxon>Fungi</taxon>
        <taxon>Dikarya</taxon>
        <taxon>Basidiomycota</taxon>
        <taxon>Agaricomycotina</taxon>
        <taxon>Agaricomycetes</taxon>
        <taxon>Agaricomycetidae</taxon>
        <taxon>Agaricales</taxon>
        <taxon>Tricholomatineae</taxon>
        <taxon>Lyophyllaceae</taxon>
        <taxon>Lyophyllum</taxon>
    </lineage>
</organism>
<gene>
    <name evidence="2" type="ORF">LshimejAT787_0100640</name>
</gene>
<keyword evidence="3" id="KW-1185">Reference proteome</keyword>
<name>A0A9P3PCZ2_LYOSH</name>
<protein>
    <submittedName>
        <fullName evidence="2">Uncharacterized protein</fullName>
    </submittedName>
</protein>